<dbReference type="InterPro" id="IPR005662">
    <property type="entry name" value="GTPase_Era-like"/>
</dbReference>
<dbReference type="GO" id="GO:0005525">
    <property type="term" value="F:GTP binding"/>
    <property type="evidence" value="ECO:0007669"/>
    <property type="project" value="InterPro"/>
</dbReference>
<dbReference type="GO" id="GO:0019843">
    <property type="term" value="F:rRNA binding"/>
    <property type="evidence" value="ECO:0007669"/>
    <property type="project" value="TreeGrafter"/>
</dbReference>
<dbReference type="GO" id="GO:0005829">
    <property type="term" value="C:cytosol"/>
    <property type="evidence" value="ECO:0007669"/>
    <property type="project" value="TreeGrafter"/>
</dbReference>
<dbReference type="Pfam" id="PF01926">
    <property type="entry name" value="MMR_HSR1"/>
    <property type="match status" value="1"/>
</dbReference>
<evidence type="ECO:0000313" key="2">
    <source>
        <dbReference type="EMBL" id="GAB97669.1"/>
    </source>
</evidence>
<gene>
    <name evidence="2" type="ORF">KILIM_078_00010</name>
</gene>
<name>K6XFP9_9MICO</name>
<dbReference type="EMBL" id="BAHD01000078">
    <property type="protein sequence ID" value="GAB97669.1"/>
    <property type="molecule type" value="Genomic_DNA"/>
</dbReference>
<dbReference type="OrthoDB" id="974105at2"/>
<dbReference type="Gene3D" id="3.40.50.300">
    <property type="entry name" value="P-loop containing nucleotide triphosphate hydrolases"/>
    <property type="match status" value="1"/>
</dbReference>
<protein>
    <recommendedName>
        <fullName evidence="1">G domain-containing protein</fullName>
    </recommendedName>
</protein>
<reference evidence="2 3" key="1">
    <citation type="submission" date="2012-08" db="EMBL/GenBank/DDBJ databases">
        <title>Whole genome shotgun sequence of Kineosphaera limosa NBRC 100340.</title>
        <authorList>
            <person name="Yoshida I."/>
            <person name="Isaki S."/>
            <person name="Hosoyama A."/>
            <person name="Tsuchikane K."/>
            <person name="Katsumata H."/>
            <person name="Ando Y."/>
            <person name="Ohji S."/>
            <person name="Hamada M."/>
            <person name="Tamura T."/>
            <person name="Yamazoe A."/>
            <person name="Yamazaki S."/>
            <person name="Fujita N."/>
        </authorList>
    </citation>
    <scope>NUCLEOTIDE SEQUENCE [LARGE SCALE GENOMIC DNA]</scope>
    <source>
        <strain evidence="2 3">NBRC 100340</strain>
    </source>
</reference>
<dbReference type="InterPro" id="IPR006073">
    <property type="entry name" value="GTP-bd"/>
</dbReference>
<dbReference type="AlphaFoldDB" id="K6XFP9"/>
<evidence type="ECO:0000259" key="1">
    <source>
        <dbReference type="Pfam" id="PF01926"/>
    </source>
</evidence>
<dbReference type="InterPro" id="IPR027417">
    <property type="entry name" value="P-loop_NTPase"/>
</dbReference>
<dbReference type="Proteomes" id="UP000008366">
    <property type="component" value="Unassembled WGS sequence"/>
</dbReference>
<dbReference type="PANTHER" id="PTHR42698">
    <property type="entry name" value="GTPASE ERA"/>
    <property type="match status" value="1"/>
</dbReference>
<dbReference type="eggNOG" id="COG0699">
    <property type="taxonomic scope" value="Bacteria"/>
</dbReference>
<comment type="caution">
    <text evidence="2">The sequence shown here is derived from an EMBL/GenBank/DDBJ whole genome shotgun (WGS) entry which is preliminary data.</text>
</comment>
<accession>K6XFP9</accession>
<feature type="non-terminal residue" evidence="2">
    <location>
        <position position="352"/>
    </location>
</feature>
<feature type="domain" description="G" evidence="1">
    <location>
        <begin position="63"/>
        <end position="214"/>
    </location>
</feature>
<dbReference type="GO" id="GO:0043024">
    <property type="term" value="F:ribosomal small subunit binding"/>
    <property type="evidence" value="ECO:0007669"/>
    <property type="project" value="TreeGrafter"/>
</dbReference>
<dbReference type="RefSeq" id="WP_006594201.1">
    <property type="nucleotide sequence ID" value="NZ_BAHD01000078.1"/>
</dbReference>
<keyword evidence="3" id="KW-1185">Reference proteome</keyword>
<dbReference type="PANTHER" id="PTHR42698:SF1">
    <property type="entry name" value="GTPASE ERA, MITOCHONDRIAL"/>
    <property type="match status" value="1"/>
</dbReference>
<evidence type="ECO:0000313" key="3">
    <source>
        <dbReference type="Proteomes" id="UP000008366"/>
    </source>
</evidence>
<dbReference type="STRING" id="1184609.KILIM_078_00010"/>
<organism evidence="2 3">
    <name type="scientific">Kineosphaera limosa NBRC 100340</name>
    <dbReference type="NCBI Taxonomy" id="1184609"/>
    <lineage>
        <taxon>Bacteria</taxon>
        <taxon>Bacillati</taxon>
        <taxon>Actinomycetota</taxon>
        <taxon>Actinomycetes</taxon>
        <taxon>Micrococcales</taxon>
        <taxon>Dermatophilaceae</taxon>
        <taxon>Kineosphaera</taxon>
    </lineage>
</organism>
<dbReference type="GO" id="GO:0000028">
    <property type="term" value="P:ribosomal small subunit assembly"/>
    <property type="evidence" value="ECO:0007669"/>
    <property type="project" value="TreeGrafter"/>
</dbReference>
<dbReference type="SUPFAM" id="SSF52540">
    <property type="entry name" value="P-loop containing nucleoside triphosphate hydrolases"/>
    <property type="match status" value="1"/>
</dbReference>
<proteinExistence type="predicted"/>
<sequence length="352" mass="37527">MNRPLRVGHRAEAGDVLRAAVTELTAAIDEGGDHLPDTEVIAVEKVLKRAAERLSLSGRHTVVALAGATGSGKSTLFNALVGQEVARSGHLRPTTTRPAAALWDAEWASGADDLLDWLRIRDRHHVALGGGPALDDLLERDRPAPGSTDGLVLVDLPDIDSTRVTHRAEADRILSMADVFVWVTDPQKYADARLHEDYLRRAVQHAEVTIVVLNQIDRLTPLQAQECLADLRGLLRLDGLGTVDVLACSATTGAGVAQLFAALSRAVAAAEATRLRLLGDVRAGAAQLRSHVADTEAQLGDKADATIIDALADSAGVPVVLASVAADHRRRAAGATGWPFTRWARRLRPDPL</sequence>